<keyword evidence="3 8" id="KW-0812">Transmembrane</keyword>
<evidence type="ECO:0000256" key="6">
    <source>
        <dbReference type="ARBA" id="ARBA00023136"/>
    </source>
</evidence>
<dbReference type="Pfam" id="PF00999">
    <property type="entry name" value="Na_H_Exchanger"/>
    <property type="match status" value="1"/>
</dbReference>
<evidence type="ECO:0000256" key="2">
    <source>
        <dbReference type="ARBA" id="ARBA00022448"/>
    </source>
</evidence>
<dbReference type="Gene3D" id="1.20.1530.20">
    <property type="match status" value="1"/>
</dbReference>
<gene>
    <name evidence="10" type="ORF">SGCZBJ_15135</name>
</gene>
<feature type="transmembrane region" description="Helical" evidence="8">
    <location>
        <begin position="103"/>
        <end position="126"/>
    </location>
</feature>
<keyword evidence="4 8" id="KW-1133">Transmembrane helix</keyword>
<dbReference type="PANTHER" id="PTHR32468">
    <property type="entry name" value="CATION/H + ANTIPORTER"/>
    <property type="match status" value="1"/>
</dbReference>
<feature type="transmembrane region" description="Helical" evidence="8">
    <location>
        <begin position="238"/>
        <end position="256"/>
    </location>
</feature>
<feature type="transmembrane region" description="Helical" evidence="8">
    <location>
        <begin position="292"/>
        <end position="310"/>
    </location>
</feature>
<dbReference type="GO" id="GO:0016020">
    <property type="term" value="C:membrane"/>
    <property type="evidence" value="ECO:0007669"/>
    <property type="project" value="UniProtKB-SubCell"/>
</dbReference>
<dbReference type="OrthoDB" id="9793589at2"/>
<keyword evidence="11" id="KW-1185">Reference proteome</keyword>
<evidence type="ECO:0000256" key="1">
    <source>
        <dbReference type="ARBA" id="ARBA00004141"/>
    </source>
</evidence>
<feature type="transmembrane region" description="Helical" evidence="8">
    <location>
        <begin position="377"/>
        <end position="401"/>
    </location>
</feature>
<keyword evidence="5" id="KW-0406">Ion transport</keyword>
<dbReference type="AlphaFoldDB" id="A0A2N5DCW2"/>
<dbReference type="PANTHER" id="PTHR32468:SF0">
    <property type="entry name" value="K(+)_H(+) ANTIPORTER 1"/>
    <property type="match status" value="1"/>
</dbReference>
<feature type="transmembrane region" description="Helical" evidence="8">
    <location>
        <begin position="71"/>
        <end position="91"/>
    </location>
</feature>
<dbReference type="GO" id="GO:0015297">
    <property type="term" value="F:antiporter activity"/>
    <property type="evidence" value="ECO:0007669"/>
    <property type="project" value="InterPro"/>
</dbReference>
<proteinExistence type="predicted"/>
<evidence type="ECO:0000313" key="11">
    <source>
        <dbReference type="Proteomes" id="UP000234479"/>
    </source>
</evidence>
<name>A0A2N5DCW2_9CAUL</name>
<evidence type="ECO:0000256" key="3">
    <source>
        <dbReference type="ARBA" id="ARBA00022692"/>
    </source>
</evidence>
<feature type="region of interest" description="Disordered" evidence="7">
    <location>
        <begin position="416"/>
        <end position="436"/>
    </location>
</feature>
<feature type="transmembrane region" description="Helical" evidence="8">
    <location>
        <begin position="202"/>
        <end position="226"/>
    </location>
</feature>
<feature type="transmembrane region" description="Helical" evidence="8">
    <location>
        <begin position="37"/>
        <end position="56"/>
    </location>
</feature>
<feature type="transmembrane region" description="Helical" evidence="8">
    <location>
        <begin position="262"/>
        <end position="280"/>
    </location>
</feature>
<dbReference type="InterPro" id="IPR006153">
    <property type="entry name" value="Cation/H_exchanger_TM"/>
</dbReference>
<feature type="transmembrane region" description="Helical" evidence="8">
    <location>
        <begin position="316"/>
        <end position="339"/>
    </location>
</feature>
<organism evidence="10 11">
    <name type="scientific">Caulobacter zeae</name>
    <dbReference type="NCBI Taxonomy" id="2055137"/>
    <lineage>
        <taxon>Bacteria</taxon>
        <taxon>Pseudomonadati</taxon>
        <taxon>Pseudomonadota</taxon>
        <taxon>Alphaproteobacteria</taxon>
        <taxon>Caulobacterales</taxon>
        <taxon>Caulobacteraceae</taxon>
        <taxon>Caulobacter</taxon>
    </lineage>
</organism>
<dbReference type="Proteomes" id="UP000234479">
    <property type="component" value="Unassembled WGS sequence"/>
</dbReference>
<evidence type="ECO:0000256" key="7">
    <source>
        <dbReference type="SAM" id="MobiDB-lite"/>
    </source>
</evidence>
<feature type="domain" description="Cation/H+ exchanger transmembrane" evidence="9">
    <location>
        <begin position="24"/>
        <end position="399"/>
    </location>
</feature>
<evidence type="ECO:0000259" key="9">
    <source>
        <dbReference type="Pfam" id="PF00999"/>
    </source>
</evidence>
<evidence type="ECO:0000256" key="5">
    <source>
        <dbReference type="ARBA" id="ARBA00023065"/>
    </source>
</evidence>
<dbReference type="RefSeq" id="WP_101718818.1">
    <property type="nucleotide sequence ID" value="NZ_PJRS01000028.1"/>
</dbReference>
<dbReference type="GO" id="GO:1902600">
    <property type="term" value="P:proton transmembrane transport"/>
    <property type="evidence" value="ECO:0007669"/>
    <property type="project" value="InterPro"/>
</dbReference>
<reference evidence="10 11" key="1">
    <citation type="submission" date="2017-12" db="EMBL/GenBank/DDBJ databases">
        <title>The genome sequence of Caulobacter sp. 410.</title>
        <authorList>
            <person name="Gao J."/>
            <person name="Mao X."/>
            <person name="Sun J."/>
        </authorList>
    </citation>
    <scope>NUCLEOTIDE SEQUENCE [LARGE SCALE GENOMIC DNA]</scope>
    <source>
        <strain evidence="10 11">410</strain>
    </source>
</reference>
<feature type="transmembrane region" description="Helical" evidence="8">
    <location>
        <begin position="172"/>
        <end position="196"/>
    </location>
</feature>
<feature type="transmembrane region" description="Helical" evidence="8">
    <location>
        <begin position="138"/>
        <end position="160"/>
    </location>
</feature>
<protein>
    <submittedName>
        <fullName evidence="10">Cation/H(+) antiporter</fullName>
    </submittedName>
</protein>
<dbReference type="EMBL" id="PJRS01000028">
    <property type="protein sequence ID" value="PLR23910.1"/>
    <property type="molecule type" value="Genomic_DNA"/>
</dbReference>
<evidence type="ECO:0000313" key="10">
    <source>
        <dbReference type="EMBL" id="PLR23910.1"/>
    </source>
</evidence>
<comment type="caution">
    <text evidence="10">The sequence shown here is derived from an EMBL/GenBank/DDBJ whole genome shotgun (WGS) entry which is preliminary data.</text>
</comment>
<dbReference type="InterPro" id="IPR050794">
    <property type="entry name" value="CPA2_transporter"/>
</dbReference>
<evidence type="ECO:0000256" key="4">
    <source>
        <dbReference type="ARBA" id="ARBA00022989"/>
    </source>
</evidence>
<feature type="transmembrane region" description="Helical" evidence="8">
    <location>
        <begin position="6"/>
        <end position="25"/>
    </location>
</feature>
<keyword evidence="6 8" id="KW-0472">Membrane</keyword>
<evidence type="ECO:0000256" key="8">
    <source>
        <dbReference type="SAM" id="Phobius"/>
    </source>
</evidence>
<keyword evidence="2" id="KW-0813">Transport</keyword>
<sequence length="436" mass="45649">MTTAELSVAFFLQMAVIVAACRAMGWVVKRFFDQPQVVGEMIAGVILGPSLLGLLAPDIQHMLFPKETKSILYVGAQLGVGLYMFLVGVGFRSDHFKANAKSAMAVSLSGMTAPFLVAILLTPWLMSLNLFGKGVQPFQATLFMGAAISITAFPVLARIIQERGLTKTPLGSLSLSAGAIDDAGAWTVLAIVLASLGGGAVVALKAIIGGGLFALFMLTVGPKLLAPLGRWAEREGKVTLTLLGVIVVLFMLSAWAMDAAGLHSVFGGFILGAAMPRGLLTRELKKQLEPFALALLVPMFFTFSGLNTQLTMVNSWALAGIALVILAGSIAAKGLACWAAARLTGQDNATAMGIGALMNARGLMELIIINIGLQKGIIGPALFSMLVVMAIVTTLMASPLFEIVYGRTARLSGELGALNEDEDEEPARGTAPATAR</sequence>
<feature type="transmembrane region" description="Helical" evidence="8">
    <location>
        <begin position="351"/>
        <end position="371"/>
    </location>
</feature>
<dbReference type="InterPro" id="IPR038770">
    <property type="entry name" value="Na+/solute_symporter_sf"/>
</dbReference>
<accession>A0A2N5DCW2</accession>
<comment type="subcellular location">
    <subcellularLocation>
        <location evidence="1">Membrane</location>
        <topology evidence="1">Multi-pass membrane protein</topology>
    </subcellularLocation>
</comment>